<feature type="region of interest" description="Disordered" evidence="3">
    <location>
        <begin position="168"/>
        <end position="190"/>
    </location>
</feature>
<dbReference type="Pfam" id="PF00072">
    <property type="entry name" value="Response_reg"/>
    <property type="match status" value="1"/>
</dbReference>
<dbReference type="STRING" id="349521.HCH_00769"/>
<keyword evidence="1 2" id="KW-0597">Phosphoprotein</keyword>
<dbReference type="PANTHER" id="PTHR44591:SF3">
    <property type="entry name" value="RESPONSE REGULATORY DOMAIN-CONTAINING PROTEIN"/>
    <property type="match status" value="1"/>
</dbReference>
<dbReference type="PROSITE" id="PS50110">
    <property type="entry name" value="RESPONSE_REGULATORY"/>
    <property type="match status" value="1"/>
</dbReference>
<feature type="compositionally biased region" description="Low complexity" evidence="3">
    <location>
        <begin position="134"/>
        <end position="145"/>
    </location>
</feature>
<evidence type="ECO:0000313" key="5">
    <source>
        <dbReference type="EMBL" id="ABC27666.1"/>
    </source>
</evidence>
<keyword evidence="6" id="KW-1185">Reference proteome</keyword>
<dbReference type="EMBL" id="CP000155">
    <property type="protein sequence ID" value="ABC27666.1"/>
    <property type="molecule type" value="Genomic_DNA"/>
</dbReference>
<dbReference type="KEGG" id="hch:HCH_00769"/>
<dbReference type="Proteomes" id="UP000000238">
    <property type="component" value="Chromosome"/>
</dbReference>
<accession>Q2SNV8</accession>
<gene>
    <name evidence="5" type="ordered locus">HCH_00769</name>
</gene>
<evidence type="ECO:0000259" key="4">
    <source>
        <dbReference type="PROSITE" id="PS50110"/>
    </source>
</evidence>
<feature type="region of interest" description="Disordered" evidence="3">
    <location>
        <begin position="129"/>
        <end position="150"/>
    </location>
</feature>
<dbReference type="GO" id="GO:0000160">
    <property type="term" value="P:phosphorelay signal transduction system"/>
    <property type="evidence" value="ECO:0007669"/>
    <property type="project" value="InterPro"/>
</dbReference>
<name>Q2SNV8_HAHCH</name>
<dbReference type="Gene3D" id="3.40.50.2300">
    <property type="match status" value="1"/>
</dbReference>
<feature type="domain" description="Response regulatory" evidence="4">
    <location>
        <begin position="4"/>
        <end position="122"/>
    </location>
</feature>
<dbReference type="InterPro" id="IPR050595">
    <property type="entry name" value="Bact_response_regulator"/>
</dbReference>
<dbReference type="RefSeq" id="WP_011394743.1">
    <property type="nucleotide sequence ID" value="NC_007645.1"/>
</dbReference>
<sequence>MALKVLVVDDASFVRDMVKRAMRTYFPQVTVEEAINGKKAQILMNKTHYDLILCDWEMPEMSGLELLQWARGQDAYKKTPFVMVTSRGDRGHVVEAVQSGVSDYLGKPFSPEMLAQKVNKQLAAKLKRAAGEKSSSARPGSDSASVLMQASDSAKQASAPAVTPGPFADSAALLTGGPTSPKKSAPDPTSGKKALAQIRFAEFNLPCVIKAITLTEVKVIAKRGQKFPMILDPAVVDIEVDDGETLERINGYVHMLQAVEKRVDTDFISIVIRFVDEDPDKMASLSKFIAKF</sequence>
<evidence type="ECO:0000256" key="2">
    <source>
        <dbReference type="PROSITE-ProRule" id="PRU00169"/>
    </source>
</evidence>
<dbReference type="InterPro" id="IPR001789">
    <property type="entry name" value="Sig_transdc_resp-reg_receiver"/>
</dbReference>
<dbReference type="PANTHER" id="PTHR44591">
    <property type="entry name" value="STRESS RESPONSE REGULATOR PROTEIN 1"/>
    <property type="match status" value="1"/>
</dbReference>
<dbReference type="AlphaFoldDB" id="Q2SNV8"/>
<feature type="modified residue" description="4-aspartylphosphate" evidence="2">
    <location>
        <position position="55"/>
    </location>
</feature>
<protein>
    <submittedName>
        <fullName evidence="5">FOG: CheY-like receiver</fullName>
    </submittedName>
</protein>
<evidence type="ECO:0000256" key="3">
    <source>
        <dbReference type="SAM" id="MobiDB-lite"/>
    </source>
</evidence>
<reference evidence="5 6" key="1">
    <citation type="journal article" date="2005" name="Nucleic Acids Res.">
        <title>Genomic blueprint of Hahella chejuensis, a marine microbe producing an algicidal agent.</title>
        <authorList>
            <person name="Jeong H."/>
            <person name="Yim J.H."/>
            <person name="Lee C."/>
            <person name="Choi S.-H."/>
            <person name="Park Y.K."/>
            <person name="Yoon S.H."/>
            <person name="Hur C.-G."/>
            <person name="Kang H.-Y."/>
            <person name="Kim D."/>
            <person name="Lee H.H."/>
            <person name="Park K.H."/>
            <person name="Park S.-H."/>
            <person name="Park H.-S."/>
            <person name="Lee H.K."/>
            <person name="Oh T.K."/>
            <person name="Kim J.F."/>
        </authorList>
    </citation>
    <scope>NUCLEOTIDE SEQUENCE [LARGE SCALE GENOMIC DNA]</scope>
    <source>
        <strain evidence="5 6">KCTC 2396</strain>
    </source>
</reference>
<dbReference type="eggNOG" id="COG0745">
    <property type="taxonomic scope" value="Bacteria"/>
</dbReference>
<dbReference type="SMART" id="SM00448">
    <property type="entry name" value="REC"/>
    <property type="match status" value="1"/>
</dbReference>
<dbReference type="InterPro" id="IPR011006">
    <property type="entry name" value="CheY-like_superfamily"/>
</dbReference>
<dbReference type="OrthoDB" id="9800897at2"/>
<organism evidence="5 6">
    <name type="scientific">Hahella chejuensis (strain KCTC 2396)</name>
    <dbReference type="NCBI Taxonomy" id="349521"/>
    <lineage>
        <taxon>Bacteria</taxon>
        <taxon>Pseudomonadati</taxon>
        <taxon>Pseudomonadota</taxon>
        <taxon>Gammaproteobacteria</taxon>
        <taxon>Oceanospirillales</taxon>
        <taxon>Hahellaceae</taxon>
        <taxon>Hahella</taxon>
    </lineage>
</organism>
<dbReference type="HOGENOM" id="CLU_945950_0_0_6"/>
<proteinExistence type="predicted"/>
<dbReference type="SUPFAM" id="SSF52172">
    <property type="entry name" value="CheY-like"/>
    <property type="match status" value="1"/>
</dbReference>
<evidence type="ECO:0000256" key="1">
    <source>
        <dbReference type="ARBA" id="ARBA00022553"/>
    </source>
</evidence>
<evidence type="ECO:0000313" key="6">
    <source>
        <dbReference type="Proteomes" id="UP000000238"/>
    </source>
</evidence>